<dbReference type="Proteomes" id="UP000198418">
    <property type="component" value="Unassembled WGS sequence"/>
</dbReference>
<dbReference type="AlphaFoldDB" id="A0A212SIH9"/>
<gene>
    <name evidence="1" type="ORF">SAMN06265338_1733</name>
</gene>
<protein>
    <submittedName>
        <fullName evidence="1">Uncharacterized protein</fullName>
    </submittedName>
</protein>
<evidence type="ECO:0000313" key="1">
    <source>
        <dbReference type="EMBL" id="SNB85651.1"/>
    </source>
</evidence>
<keyword evidence="2" id="KW-1185">Reference proteome</keyword>
<name>A0A212SIH9_RHOAC</name>
<dbReference type="EMBL" id="FYDG01000073">
    <property type="protein sequence ID" value="SNB85651.1"/>
    <property type="molecule type" value="Genomic_DNA"/>
</dbReference>
<accession>A0A212SIH9</accession>
<sequence>MSDSGGAGLGQNGVALVGLLSTIGGGFLGKFWDHLFGGRAAAEKQRAEARKLLEDAFDAKSRALVDAYGKMVDDLKEFYENRITELHGEIDHWRGETIALRKALDAIRARAAGQQGDG</sequence>
<reference evidence="2" key="1">
    <citation type="submission" date="2017-06" db="EMBL/GenBank/DDBJ databases">
        <authorList>
            <person name="Varghese N."/>
            <person name="Submissions S."/>
        </authorList>
    </citation>
    <scope>NUCLEOTIDE SEQUENCE [LARGE SCALE GENOMIC DNA]</scope>
    <source>
        <strain evidence="2">DSM 137</strain>
    </source>
</reference>
<dbReference type="RefSeq" id="WP_141098598.1">
    <property type="nucleotide sequence ID" value="NZ_FYDG01000073.1"/>
</dbReference>
<organism evidence="1 2">
    <name type="scientific">Rhodoblastus acidophilus</name>
    <name type="common">Rhodopseudomonas acidophila</name>
    <dbReference type="NCBI Taxonomy" id="1074"/>
    <lineage>
        <taxon>Bacteria</taxon>
        <taxon>Pseudomonadati</taxon>
        <taxon>Pseudomonadota</taxon>
        <taxon>Alphaproteobacteria</taxon>
        <taxon>Hyphomicrobiales</taxon>
        <taxon>Rhodoblastaceae</taxon>
        <taxon>Rhodoblastus</taxon>
    </lineage>
</organism>
<proteinExistence type="predicted"/>
<evidence type="ECO:0000313" key="2">
    <source>
        <dbReference type="Proteomes" id="UP000198418"/>
    </source>
</evidence>